<dbReference type="KEGG" id="glz:GLAREA_03953"/>
<dbReference type="OMA" id="HQIRISN"/>
<dbReference type="EMBL" id="KE145363">
    <property type="protein sequence ID" value="EPE30986.1"/>
    <property type="molecule type" value="Genomic_DNA"/>
</dbReference>
<protein>
    <submittedName>
        <fullName evidence="1">Uncharacterized protein</fullName>
    </submittedName>
</protein>
<dbReference type="RefSeq" id="XP_008082397.1">
    <property type="nucleotide sequence ID" value="XM_008084206.1"/>
</dbReference>
<dbReference type="AlphaFoldDB" id="S3DG51"/>
<sequence length="659" mass="74099">MEHLNLYRRIFNRSEAPNVDVLVEEDFRKYNLTDFFGGIWLTSPDNVKELTLNDVLLDFWSQSTSSTPRNSFDVFCVADGGGIPATTENSKWLNQLIRFAAFASGGANGPENPFEDRDASSWTLCIVGSQELNSTLRFLQVASWDTKVFRYYGRDSLQLEGISEGGQKQGWVYQGVSTEAFSDESYLGPFNGHVNGGLIMKEIHKPWLHWMTDANDPTPNFTDTTKEALSKVFAPYLSDSTPLSKVNSADNMEPYITDGISAWFTSRWKMDFLDAKRQPLPKVKGLKRWMAHILLTTSINIQTALPFQNQWLMPANNVLNFELLSQGDPTDIWPMVENDSFPFSKALYDNAVKNDPQLALITNVDTDNVPAGYTAFSLDSSTIASSDPKASNLPPISFIQVAAGEGDQGTFTILHPSLEDAKGAHLLMTDIQKKFTLLSKETYNAMIMVDPWNPLYSWKRGVLLQYVPDEATYNASTKSYDMEKSFIDAVNTSPRMKDPTSPEYEFIRNLSRPTSFFSAMMSSYISKVQKRLKTQDGISDYLKLAESRRRIYRPLPLDEFAFTLPWALSWKYSKPLEMTSEGAIQDIDVRGQKFFATWIGALRTANPMLIPRADADDQDDLAVLENLHAVALATKDSQSLNFQESGMRLLPKACGASTR</sequence>
<dbReference type="HOGENOM" id="CLU_027354_0_0_1"/>
<gene>
    <name evidence="1" type="ORF">GLAREA_03953</name>
</gene>
<dbReference type="OrthoDB" id="6132182at2759"/>
<evidence type="ECO:0000313" key="2">
    <source>
        <dbReference type="Proteomes" id="UP000016922"/>
    </source>
</evidence>
<keyword evidence="2" id="KW-1185">Reference proteome</keyword>
<evidence type="ECO:0000313" key="1">
    <source>
        <dbReference type="EMBL" id="EPE30986.1"/>
    </source>
</evidence>
<reference evidence="1 2" key="1">
    <citation type="journal article" date="2013" name="BMC Genomics">
        <title>Genomics-driven discovery of the pneumocandin biosynthetic gene cluster in the fungus Glarea lozoyensis.</title>
        <authorList>
            <person name="Chen L."/>
            <person name="Yue Q."/>
            <person name="Zhang X."/>
            <person name="Xiang M."/>
            <person name="Wang C."/>
            <person name="Li S."/>
            <person name="Che Y."/>
            <person name="Ortiz-Lopez F.J."/>
            <person name="Bills G.F."/>
            <person name="Liu X."/>
            <person name="An Z."/>
        </authorList>
    </citation>
    <scope>NUCLEOTIDE SEQUENCE [LARGE SCALE GENOMIC DNA]</scope>
    <source>
        <strain evidence="2">ATCC 20868 / MF5171</strain>
    </source>
</reference>
<dbReference type="eggNOG" id="ENOG502QU7D">
    <property type="taxonomic scope" value="Eukaryota"/>
</dbReference>
<dbReference type="GeneID" id="19463008"/>
<proteinExistence type="predicted"/>
<dbReference type="Proteomes" id="UP000016922">
    <property type="component" value="Unassembled WGS sequence"/>
</dbReference>
<name>S3DG51_GLAL2</name>
<organism evidence="1 2">
    <name type="scientific">Glarea lozoyensis (strain ATCC 20868 / MF5171)</name>
    <dbReference type="NCBI Taxonomy" id="1116229"/>
    <lineage>
        <taxon>Eukaryota</taxon>
        <taxon>Fungi</taxon>
        <taxon>Dikarya</taxon>
        <taxon>Ascomycota</taxon>
        <taxon>Pezizomycotina</taxon>
        <taxon>Leotiomycetes</taxon>
        <taxon>Helotiales</taxon>
        <taxon>Helotiaceae</taxon>
        <taxon>Glarea</taxon>
    </lineage>
</organism>
<accession>S3DG51</accession>